<evidence type="ECO:0000256" key="2">
    <source>
        <dbReference type="ARBA" id="ARBA00022946"/>
    </source>
</evidence>
<dbReference type="Pfam" id="PF13041">
    <property type="entry name" value="PPR_2"/>
    <property type="match status" value="2"/>
</dbReference>
<dbReference type="InterPro" id="IPR002885">
    <property type="entry name" value="PPR_rpt"/>
</dbReference>
<evidence type="ECO:0000256" key="3">
    <source>
        <dbReference type="PROSITE-ProRule" id="PRU00708"/>
    </source>
</evidence>
<accession>A0A199VEE6</accession>
<dbReference type="GeneID" id="109716159"/>
<dbReference type="NCBIfam" id="TIGR00756">
    <property type="entry name" value="PPR"/>
    <property type="match status" value="5"/>
</dbReference>
<feature type="repeat" description="PPR" evidence="3">
    <location>
        <begin position="454"/>
        <end position="489"/>
    </location>
</feature>
<organism evidence="4 5">
    <name type="scientific">Ananas comosus</name>
    <name type="common">Pineapple</name>
    <name type="synonym">Ananas ananas</name>
    <dbReference type="NCBI Taxonomy" id="4615"/>
    <lineage>
        <taxon>Eukaryota</taxon>
        <taxon>Viridiplantae</taxon>
        <taxon>Streptophyta</taxon>
        <taxon>Embryophyta</taxon>
        <taxon>Tracheophyta</taxon>
        <taxon>Spermatophyta</taxon>
        <taxon>Magnoliopsida</taxon>
        <taxon>Liliopsida</taxon>
        <taxon>Poales</taxon>
        <taxon>Bromeliaceae</taxon>
        <taxon>Bromelioideae</taxon>
        <taxon>Ananas</taxon>
    </lineage>
</organism>
<dbReference type="EMBL" id="LSRQ01002190">
    <property type="protein sequence ID" value="OAY75150.1"/>
    <property type="molecule type" value="Genomic_DNA"/>
</dbReference>
<dbReference type="PANTHER" id="PTHR47926:SF456">
    <property type="entry name" value="PENTATRICOPEPTIDE REPEAT-CONTAINING PROTEIN ELI1, CHLOROPLASTIC"/>
    <property type="match status" value="1"/>
</dbReference>
<dbReference type="PANTHER" id="PTHR47926">
    <property type="entry name" value="PENTATRICOPEPTIDE REPEAT-CONTAINING PROTEIN"/>
    <property type="match status" value="1"/>
</dbReference>
<dbReference type="FunFam" id="1.25.40.10:FF:001079">
    <property type="entry name" value="Pentatricopeptide repeat-containing protein At2g17210"/>
    <property type="match status" value="1"/>
</dbReference>
<feature type="repeat" description="PPR" evidence="3">
    <location>
        <begin position="114"/>
        <end position="148"/>
    </location>
</feature>
<dbReference type="FunFam" id="1.25.40.10:FF:000073">
    <property type="entry name" value="Pentatricopeptide repeat-containing protein chloroplastic"/>
    <property type="match status" value="1"/>
</dbReference>
<dbReference type="AlphaFoldDB" id="A0A199VEE6"/>
<dbReference type="Proteomes" id="UP000092600">
    <property type="component" value="Unassembled WGS sequence"/>
</dbReference>
<feature type="repeat" description="PPR" evidence="3">
    <location>
        <begin position="418"/>
        <end position="448"/>
    </location>
</feature>
<dbReference type="InterPro" id="IPR046848">
    <property type="entry name" value="E_motif"/>
</dbReference>
<evidence type="ECO:0000313" key="7">
    <source>
        <dbReference type="RefSeq" id="XP_020097068.1"/>
    </source>
</evidence>
<dbReference type="FunFam" id="1.25.40.10:FF:000682">
    <property type="entry name" value="Pentatricopeptide repeat-containing protein At3g16610"/>
    <property type="match status" value="1"/>
</dbReference>
<dbReference type="GO" id="GO:0009451">
    <property type="term" value="P:RNA modification"/>
    <property type="evidence" value="ECO:0007669"/>
    <property type="project" value="InterPro"/>
</dbReference>
<name>A0A199VEE6_ANACO</name>
<evidence type="ECO:0000313" key="4">
    <source>
        <dbReference type="EMBL" id="OAY75150.1"/>
    </source>
</evidence>
<dbReference type="PROSITE" id="PS51375">
    <property type="entry name" value="PPR"/>
    <property type="match status" value="4"/>
</dbReference>
<reference evidence="4 5" key="1">
    <citation type="journal article" date="2016" name="DNA Res.">
        <title>The draft genome of MD-2 pineapple using hybrid error correction of long reads.</title>
        <authorList>
            <person name="Redwan R.M."/>
            <person name="Saidin A."/>
            <person name="Kumar S.V."/>
        </authorList>
    </citation>
    <scope>NUCLEOTIDE SEQUENCE [LARGE SCALE GENOMIC DNA]</scope>
    <source>
        <strain evidence="5">cv. MD2</strain>
        <tissue evidence="4">Leaf</tissue>
    </source>
</reference>
<sequence>MSPGLQLAPAIRSLETWNRMLQSATRDGHFSETLHVYSCLLNSGLRGDAFTFPFVAKACAKLRSVRDGQKLHARTILMGFHSNTFVQTSLLDMYSKCSCISEARRLFDAMPHRSLISWNCMISAYCKESQIDESFSLFNEMRDVGVNPSGSTCVGLVSGCMGSILALRHGLSVHCYAMKVGLDNDLQFCNSIISMYAKLGRIGDVRFLFDSAKEKSIVTWTALAGGYAHVGDFTKVFHLFNQMRGVNTGLDSIAFVSLISAGTYSRNLLIAGSVHALVIETGFDQEGVVAASLINLYAKCGDLKSSQKVFDAVREKNVFLWTSMISGYVQVGDSDKAVAISQSLLTSTTKPNKVTILAILSACADFASQSIGATVEEYVRANRFESDLQVVTGLIHVYCKCGDIERARKIFNGISNKDLTLWSTMIGGYATYGKGKEALSLFKEMQKDKSIEPDAIVFTHVLSACSHSGLVEEGLNCFNRMLLDYGVQPIMEHYMCIVDLLSKAGHIEHSLRFIHHLPIHVQNKMLAPMLSACRARDNSQLAELVLKQLLKAEIRDTGHYVVTANLCSFVGRWKEASSYRSLISQEGLVKEPGWSRIELSSSI</sequence>
<dbReference type="OrthoDB" id="185373at2759"/>
<reference evidence="7" key="2">
    <citation type="submission" date="2025-04" db="UniProtKB">
        <authorList>
            <consortium name="RefSeq"/>
        </authorList>
    </citation>
    <scope>IDENTIFICATION</scope>
    <source>
        <tissue evidence="7">Leaf</tissue>
    </source>
</reference>
<proteinExistence type="predicted"/>
<protein>
    <submittedName>
        <fullName evidence="7">Pentatricopeptide repeat-containing protein At3g16610-like</fullName>
    </submittedName>
    <submittedName>
        <fullName evidence="4">Pentatricopeptide repeat-containing protein, chloroplastic</fullName>
    </submittedName>
</protein>
<dbReference type="InterPro" id="IPR046960">
    <property type="entry name" value="PPR_At4g14850-like_plant"/>
</dbReference>
<keyword evidence="1" id="KW-0677">Repeat</keyword>
<feature type="repeat" description="PPR" evidence="3">
    <location>
        <begin position="317"/>
        <end position="351"/>
    </location>
</feature>
<dbReference type="GO" id="GO:0003723">
    <property type="term" value="F:RNA binding"/>
    <property type="evidence" value="ECO:0007669"/>
    <property type="project" value="InterPro"/>
</dbReference>
<dbReference type="Pfam" id="PF01535">
    <property type="entry name" value="PPR"/>
    <property type="match status" value="6"/>
</dbReference>
<dbReference type="InterPro" id="IPR011990">
    <property type="entry name" value="TPR-like_helical_dom_sf"/>
</dbReference>
<gene>
    <name evidence="7" type="primary">LOC109716159</name>
    <name evidence="4" type="ORF">ACMD2_26104</name>
</gene>
<keyword evidence="6" id="KW-1185">Reference proteome</keyword>
<evidence type="ECO:0000313" key="5">
    <source>
        <dbReference type="Proteomes" id="UP000092600"/>
    </source>
</evidence>
<dbReference type="Proteomes" id="UP000515123">
    <property type="component" value="Linkage group 10"/>
</dbReference>
<dbReference type="Pfam" id="PF20431">
    <property type="entry name" value="E_motif"/>
    <property type="match status" value="1"/>
</dbReference>
<evidence type="ECO:0000256" key="1">
    <source>
        <dbReference type="ARBA" id="ARBA00022737"/>
    </source>
</evidence>
<evidence type="ECO:0000313" key="6">
    <source>
        <dbReference type="Proteomes" id="UP000515123"/>
    </source>
</evidence>
<dbReference type="RefSeq" id="XP_020097068.1">
    <property type="nucleotide sequence ID" value="XM_020241479.1"/>
</dbReference>
<dbReference type="Gene3D" id="1.25.40.10">
    <property type="entry name" value="Tetratricopeptide repeat domain"/>
    <property type="match status" value="4"/>
</dbReference>
<keyword evidence="2" id="KW-0809">Transit peptide</keyword>
<dbReference type="Gramene" id="Aco027443.1.mrna1">
    <property type="protein sequence ID" value="Aco027443.1.mrna1.cds1"/>
    <property type="gene ID" value="Aco027443.1.path1"/>
</dbReference>